<feature type="region of interest" description="Methylthioribulose-1-phosphate dehydratase" evidence="10">
    <location>
        <begin position="1"/>
        <end position="461"/>
    </location>
</feature>
<comment type="cofactor">
    <cofactor evidence="10">
        <name>Zn(2+)</name>
        <dbReference type="ChEBI" id="CHEBI:29105"/>
    </cofactor>
    <text evidence="10">Binds 1 zinc ion per subunit.</text>
</comment>
<comment type="similarity">
    <text evidence="10">In the C-terminal section; belongs to the HAD-like hydrolase superfamily. MasA/MtnC family.</text>
</comment>
<keyword evidence="9 10" id="KW-0511">Multifunctional enzyme</keyword>
<dbReference type="InterPro" id="IPR001303">
    <property type="entry name" value="Aldolase_II/adducin_N"/>
</dbReference>
<evidence type="ECO:0000256" key="6">
    <source>
        <dbReference type="ARBA" id="ARBA00022842"/>
    </source>
</evidence>
<feature type="region of interest" description="Disordered" evidence="11">
    <location>
        <begin position="1"/>
        <end position="34"/>
    </location>
</feature>
<evidence type="ECO:0000256" key="2">
    <source>
        <dbReference type="ARBA" id="ARBA00022605"/>
    </source>
</evidence>
<dbReference type="Gene3D" id="1.10.720.60">
    <property type="match status" value="1"/>
</dbReference>
<comment type="catalytic activity">
    <reaction evidence="10">
        <text>5-(methylsulfanyl)-D-ribulose 1-phosphate = 5-methylsulfanyl-2,3-dioxopentyl phosphate + H2O</text>
        <dbReference type="Rhea" id="RHEA:15549"/>
        <dbReference type="ChEBI" id="CHEBI:15377"/>
        <dbReference type="ChEBI" id="CHEBI:58548"/>
        <dbReference type="ChEBI" id="CHEBI:58828"/>
        <dbReference type="EC" id="4.2.1.109"/>
    </reaction>
</comment>
<dbReference type="InterPro" id="IPR036409">
    <property type="entry name" value="Aldolase_II/adducin_N_sf"/>
</dbReference>
<dbReference type="PANTHER" id="PTHR10640:SF7">
    <property type="entry name" value="METHYLTHIORIBULOSE-1-PHOSPHATE DEHYDRATASE"/>
    <property type="match status" value="1"/>
</dbReference>
<feature type="binding site" evidence="10">
    <location>
        <position position="510"/>
    </location>
    <ligand>
        <name>Mg(2+)</name>
        <dbReference type="ChEBI" id="CHEBI:18420"/>
    </ligand>
</feature>
<dbReference type="Gene3D" id="3.40.225.10">
    <property type="entry name" value="Class II aldolase/adducin N-terminal domain"/>
    <property type="match status" value="1"/>
</dbReference>
<proteinExistence type="inferred from homology"/>
<dbReference type="SUPFAM" id="SSF53639">
    <property type="entry name" value="AraD/HMP-PK domain-like"/>
    <property type="match status" value="1"/>
</dbReference>
<evidence type="ECO:0000259" key="12">
    <source>
        <dbReference type="SMART" id="SM01007"/>
    </source>
</evidence>
<feature type="binding site" evidence="10">
    <location>
        <position position="333"/>
    </location>
    <ligand>
        <name>substrate</name>
        <label>1</label>
        <note>for methylthioribulose-1-phosphate dehydratase activity</note>
    </ligand>
</feature>
<gene>
    <name evidence="13" type="ORF">JRO89_XS01G0179900</name>
</gene>
<dbReference type="HAMAP" id="MF_03116">
    <property type="entry name" value="Salvage_MtnB_euk"/>
    <property type="match status" value="1"/>
</dbReference>
<keyword evidence="8 10" id="KW-0456">Lyase</keyword>
<keyword evidence="14" id="KW-1185">Reference proteome</keyword>
<evidence type="ECO:0000313" key="13">
    <source>
        <dbReference type="EMBL" id="KAH7576946.1"/>
    </source>
</evidence>
<evidence type="ECO:0000256" key="7">
    <source>
        <dbReference type="ARBA" id="ARBA00023167"/>
    </source>
</evidence>
<dbReference type="InterPro" id="IPR027505">
    <property type="entry name" value="MtnB_viridiplantae"/>
</dbReference>
<dbReference type="SFLD" id="SFLDG01133">
    <property type="entry name" value="C1.5.4:_Enolase-phosphatase_Li"/>
    <property type="match status" value="1"/>
</dbReference>
<dbReference type="SFLD" id="SFLDG01129">
    <property type="entry name" value="C1.5:_HAD__Beta-PGM__Phosphata"/>
    <property type="match status" value="1"/>
</dbReference>
<evidence type="ECO:0000256" key="10">
    <source>
        <dbReference type="HAMAP-Rule" id="MF_03118"/>
    </source>
</evidence>
<comment type="similarity">
    <text evidence="10">In the N-terminal section; belongs to the aldolase class II family. MtnB subfamily.</text>
</comment>
<evidence type="ECO:0000256" key="3">
    <source>
        <dbReference type="ARBA" id="ARBA00022723"/>
    </source>
</evidence>
<dbReference type="CDD" id="cd01629">
    <property type="entry name" value="HAD_EP"/>
    <property type="match status" value="1"/>
</dbReference>
<evidence type="ECO:0000256" key="11">
    <source>
        <dbReference type="SAM" id="MobiDB-lite"/>
    </source>
</evidence>
<feature type="active site" description="Proton donor/acceptor; for methylthioribulose-1-phosphate dehydratase activity" evidence="10">
    <location>
        <position position="376"/>
    </location>
</feature>
<keyword evidence="5 10" id="KW-0862">Zinc</keyword>
<feature type="binding site" evidence="10">
    <location>
        <position position="677"/>
    </location>
    <ligand>
        <name>substrate</name>
        <label>2</label>
        <note>for enolase-phosphatase activity</note>
    </ligand>
</feature>
<keyword evidence="2 10" id="KW-0028">Amino-acid biosynthesis</keyword>
<feature type="binding site" evidence="10">
    <location>
        <position position="426"/>
    </location>
    <ligand>
        <name>Zn(2+)</name>
        <dbReference type="ChEBI" id="CHEBI:29105"/>
    </ligand>
</feature>
<sequence length="744" mass="83271">MMEAEDHNDHSQEFDEDPQDGNEHTQGKKMLPPPLGVFETREILLKHVRDFALTQGYMVSIKDSSRDRYVTISCDRGGVYRKRLKTDENMRQRKTPSRLTNCPFEVVGKKDDDVWILTIKCGEHNHEPSKEMSDHPSCRRFTEEEMLLIRDMTVAGKRPRQILKALKQRNPSLVSDSRNVYNVKAKIRREMLSGKKMEPSSSSSTATNGVVTSGSAVELTQVKTLLQNGVVLTGSSQAYLENEAVHQTKALAAELCYHFYTLGWFSGTGGSISIKVHDDSLPNSHQLIVMSPSGVQKERMVAEDMYVLSSDGLILSTPTFKPYPHQHPKCTDCAPIFMKVYEMCGAGAVIHSHGIEACIVTMMNPFSKEFRITHMEMIKGIQGHNYHDELVLPIIENTAHEGELTESITAVIRAYPKATAVLVRSHGVYIWGDSWISAKTQAECYHYLFNAAIKLHQLGLDWSTPSHATIRNVNGVWGCGMNFNRGLKAGSLSFDYMIEPLQHCILLDIEGTTTSRSFVSNILFAYAHDNVGKHLAATYDTEETQDDINLLRSQIQNDLDQGVVGAVPVPPDYVGKEFVIASLVANVESMIKADRIVTALKQLQGHIWRNGFQSNELVGAVFDEVPEALERWQAAGIKVYIYSSDSREAQQLLFANSNYGDLRKYLCGYFDTTVGKKDETHSYIDILRTVGVDRPADMLFVTDVFQEAVAARAAGLEVIIPIRPGNNPLPEHHGFRMVESLLEI</sequence>
<evidence type="ECO:0000256" key="9">
    <source>
        <dbReference type="ARBA" id="ARBA00023268"/>
    </source>
</evidence>
<reference evidence="13 14" key="1">
    <citation type="submission" date="2021-02" db="EMBL/GenBank/DDBJ databases">
        <title>Plant Genome Project.</title>
        <authorList>
            <person name="Zhang R.-G."/>
        </authorList>
    </citation>
    <scope>NUCLEOTIDE SEQUENCE [LARGE SCALE GENOMIC DNA]</scope>
    <source>
        <tissue evidence="13">Leaves</tissue>
    </source>
</reference>
<dbReference type="Gene3D" id="3.40.50.1000">
    <property type="entry name" value="HAD superfamily/HAD-like"/>
    <property type="match status" value="1"/>
</dbReference>
<dbReference type="SMART" id="SM01007">
    <property type="entry name" value="Aldolase_II"/>
    <property type="match status" value="1"/>
</dbReference>
<dbReference type="EC" id="3.1.3.77" evidence="10"/>
<dbReference type="EC" id="4.2.1.109" evidence="10"/>
<dbReference type="InterPro" id="IPR023214">
    <property type="entry name" value="HAD_sf"/>
</dbReference>
<dbReference type="NCBIfam" id="TIGR03328">
    <property type="entry name" value="salvage_mtnB"/>
    <property type="match status" value="1"/>
</dbReference>
<feature type="binding site" evidence="10">
    <location>
        <position position="703"/>
    </location>
    <ligand>
        <name>Mg(2+)</name>
        <dbReference type="ChEBI" id="CHEBI:18420"/>
    </ligand>
</feature>
<evidence type="ECO:0000256" key="5">
    <source>
        <dbReference type="ARBA" id="ARBA00022833"/>
    </source>
</evidence>
<feature type="binding site" evidence="10">
    <location>
        <position position="351"/>
    </location>
    <ligand>
        <name>Zn(2+)</name>
        <dbReference type="ChEBI" id="CHEBI:29105"/>
    </ligand>
</feature>
<comment type="pathway">
    <text evidence="10">Amino-acid biosynthesis; L-methionine biosynthesis via salvage pathway; L-methionine from S-methyl-5-thio-alpha-D-ribose 1-phosphate: step 2/6.</text>
</comment>
<keyword evidence="3 10" id="KW-0479">Metal-binding</keyword>
<feature type="compositionally biased region" description="Basic and acidic residues" evidence="11">
    <location>
        <begin position="1"/>
        <end position="13"/>
    </location>
</feature>
<keyword evidence="1" id="KW-0963">Cytoplasm</keyword>
<accession>A0ABQ8IJT8</accession>
<comment type="catalytic activity">
    <reaction evidence="10">
        <text>5-methylsulfanyl-2,3-dioxopentyl phosphate + H2O = 1,2-dihydroxy-5-(methylsulfanyl)pent-1-en-3-one + phosphate</text>
        <dbReference type="Rhea" id="RHEA:21700"/>
        <dbReference type="ChEBI" id="CHEBI:15377"/>
        <dbReference type="ChEBI" id="CHEBI:43474"/>
        <dbReference type="ChEBI" id="CHEBI:49252"/>
        <dbReference type="ChEBI" id="CHEBI:58828"/>
        <dbReference type="EC" id="3.1.3.77"/>
    </reaction>
</comment>
<comment type="pathway">
    <text evidence="10">Amino-acid biosynthesis; L-methionine biosynthesis via salvage pathway; L-methionine from S-methyl-5-thio-alpha-D-ribose 1-phosphate: step 4/6.</text>
</comment>
<comment type="caution">
    <text evidence="13">The sequence shown here is derived from an EMBL/GenBank/DDBJ whole genome shotgun (WGS) entry which is preliminary data.</text>
</comment>
<keyword evidence="4 10" id="KW-0378">Hydrolase</keyword>
<dbReference type="InterPro" id="IPR027514">
    <property type="entry name" value="Salvage_MtnB_euk"/>
</dbReference>
<feature type="binding site" evidence="10">
    <location>
        <begin position="643"/>
        <end position="644"/>
    </location>
    <ligand>
        <name>substrate</name>
        <label>2</label>
        <note>for enolase-phosphatase activity</note>
    </ligand>
</feature>
<dbReference type="SUPFAM" id="SSF56784">
    <property type="entry name" value="HAD-like"/>
    <property type="match status" value="1"/>
</dbReference>
<dbReference type="InterPro" id="IPR023943">
    <property type="entry name" value="Enolase-ppase_E1"/>
</dbReference>
<dbReference type="Proteomes" id="UP000827721">
    <property type="component" value="Unassembled WGS sequence"/>
</dbReference>
<feature type="binding site" evidence="10">
    <location>
        <position position="508"/>
    </location>
    <ligand>
        <name>Mg(2+)</name>
        <dbReference type="ChEBI" id="CHEBI:18420"/>
    </ligand>
</feature>
<evidence type="ECO:0000256" key="8">
    <source>
        <dbReference type="ARBA" id="ARBA00023239"/>
    </source>
</evidence>
<dbReference type="EMBL" id="JAFEMO010000001">
    <property type="protein sequence ID" value="KAH7576946.1"/>
    <property type="molecule type" value="Genomic_DNA"/>
</dbReference>
<feature type="region of interest" description="Enolase-phosphatase E1" evidence="10">
    <location>
        <begin position="505"/>
        <end position="744"/>
    </location>
</feature>
<dbReference type="NCBIfam" id="TIGR01691">
    <property type="entry name" value="enolase-ppase"/>
    <property type="match status" value="1"/>
</dbReference>
<dbReference type="SFLD" id="SFLDS00003">
    <property type="entry name" value="Haloacid_Dehalogenase"/>
    <property type="match status" value="1"/>
</dbReference>
<organism evidence="13 14">
    <name type="scientific">Xanthoceras sorbifolium</name>
    <dbReference type="NCBI Taxonomy" id="99658"/>
    <lineage>
        <taxon>Eukaryota</taxon>
        <taxon>Viridiplantae</taxon>
        <taxon>Streptophyta</taxon>
        <taxon>Embryophyta</taxon>
        <taxon>Tracheophyta</taxon>
        <taxon>Spermatophyta</taxon>
        <taxon>Magnoliopsida</taxon>
        <taxon>eudicotyledons</taxon>
        <taxon>Gunneridae</taxon>
        <taxon>Pentapetalae</taxon>
        <taxon>rosids</taxon>
        <taxon>malvids</taxon>
        <taxon>Sapindales</taxon>
        <taxon>Sapindaceae</taxon>
        <taxon>Xanthoceroideae</taxon>
        <taxon>Xanthoceras</taxon>
    </lineage>
</organism>
<feature type="domain" description="Class II aldolase/adducin N-terminal" evidence="12">
    <location>
        <begin position="250"/>
        <end position="453"/>
    </location>
</feature>
<evidence type="ECO:0000313" key="14">
    <source>
        <dbReference type="Proteomes" id="UP000827721"/>
    </source>
</evidence>
<dbReference type="InterPro" id="IPR017714">
    <property type="entry name" value="MethylthioRu-1-P_deHdtase_MtnB"/>
</dbReference>
<dbReference type="Pfam" id="PF00702">
    <property type="entry name" value="Hydrolase"/>
    <property type="match status" value="1"/>
</dbReference>
<dbReference type="PANTHER" id="PTHR10640">
    <property type="entry name" value="METHYLTHIORIBULOSE-1-PHOSPHATE DEHYDRATASE"/>
    <property type="match status" value="1"/>
</dbReference>
<evidence type="ECO:0000256" key="4">
    <source>
        <dbReference type="ARBA" id="ARBA00022801"/>
    </source>
</evidence>
<name>A0ABQ8IJT8_9ROSI</name>
<comment type="pathway">
    <text evidence="10">Amino-acid biosynthesis; L-methionine biosynthesis via salvage pathway; L-methionine from S-methyl-5-thio-alpha-D-ribose 1-phosphate: step 3/6.</text>
</comment>
<dbReference type="Pfam" id="PF00596">
    <property type="entry name" value="Aldolase_II"/>
    <property type="match status" value="1"/>
</dbReference>
<feature type="binding site" evidence="10">
    <location>
        <position position="353"/>
    </location>
    <ligand>
        <name>Zn(2+)</name>
        <dbReference type="ChEBI" id="CHEBI:29105"/>
    </ligand>
</feature>
<dbReference type="HAMAP" id="MF_03118">
    <property type="entry name" value="Salvage_MtnBC"/>
    <property type="match status" value="1"/>
</dbReference>
<evidence type="ECO:0000256" key="1">
    <source>
        <dbReference type="ARBA" id="ARBA00022490"/>
    </source>
</evidence>
<keyword evidence="6 10" id="KW-0460">Magnesium</keyword>
<comment type="cofactor">
    <cofactor evidence="10">
        <name>Mg(2+)</name>
        <dbReference type="ChEBI" id="CHEBI:18420"/>
    </cofactor>
    <text evidence="10">Binds 1 Mg(2+) ion per subunit.</text>
</comment>
<dbReference type="InterPro" id="IPR036412">
    <property type="entry name" value="HAD-like_sf"/>
</dbReference>
<keyword evidence="7 10" id="KW-0486">Methionine biosynthesis</keyword>
<protein>
    <recommendedName>
        <fullName evidence="10">Probable bifunctional methylthioribulose-1-phosphate dehydratase/enolase-phosphatase E1</fullName>
    </recommendedName>
    <domain>
        <recommendedName>
            <fullName evidence="10">Methylthioribulose-1-phosphate dehydratase</fullName>
            <shortName evidence="10">MTRu-1-P dehydratase</shortName>
            <ecNumber evidence="10">4.2.1.109</ecNumber>
        </recommendedName>
    </domain>
    <domain>
        <recommendedName>
            <fullName evidence="10">Enolase-phosphatase E1</fullName>
            <ecNumber evidence="10">3.1.3.77</ecNumber>
        </recommendedName>
        <alternativeName>
            <fullName evidence="10">2,3-diketo-5-methylthio-1-phosphopentane phosphatase</fullName>
        </alternativeName>
    </domain>
</protein>